<dbReference type="Pfam" id="PF08032">
    <property type="entry name" value="SpoU_sub_bind"/>
    <property type="match status" value="1"/>
</dbReference>
<dbReference type="Gene3D" id="3.40.1280.10">
    <property type="match status" value="1"/>
</dbReference>
<dbReference type="RefSeq" id="WP_200276178.1">
    <property type="nucleotide sequence ID" value="NZ_CP066802.1"/>
</dbReference>
<dbReference type="InterPro" id="IPR004441">
    <property type="entry name" value="rRNA_MeTrfase_TrmH"/>
</dbReference>
<dbReference type="FunFam" id="3.40.1280.10:FF:000008">
    <property type="entry name" value="Group 3 RNA methyltransferase TrmH"/>
    <property type="match status" value="1"/>
</dbReference>
<organism evidence="6 7">
    <name type="scientific">Actinomyces weissii</name>
    <dbReference type="NCBI Taxonomy" id="675090"/>
    <lineage>
        <taxon>Bacteria</taxon>
        <taxon>Bacillati</taxon>
        <taxon>Actinomycetota</taxon>
        <taxon>Actinomycetes</taxon>
        <taxon>Actinomycetales</taxon>
        <taxon>Actinomycetaceae</taxon>
        <taxon>Actinomyces</taxon>
    </lineage>
</organism>
<dbReference type="CDD" id="cd18103">
    <property type="entry name" value="SpoU-like_RlmB"/>
    <property type="match status" value="1"/>
</dbReference>
<protein>
    <submittedName>
        <fullName evidence="6">23S rRNA (Guanosine(2251)-2'-O)-methyltransferase RlmB</fullName>
    </submittedName>
</protein>
<dbReference type="Gene3D" id="3.30.1330.30">
    <property type="match status" value="1"/>
</dbReference>
<evidence type="ECO:0000313" key="7">
    <source>
        <dbReference type="Proteomes" id="UP000595895"/>
    </source>
</evidence>
<dbReference type="PANTHER" id="PTHR46429">
    <property type="entry name" value="23S RRNA (GUANOSINE-2'-O-)-METHYLTRANSFERASE RLMB"/>
    <property type="match status" value="1"/>
</dbReference>
<dbReference type="SUPFAM" id="SSF75217">
    <property type="entry name" value="alpha/beta knot"/>
    <property type="match status" value="1"/>
</dbReference>
<evidence type="ECO:0000313" key="6">
    <source>
        <dbReference type="EMBL" id="QQM67520.1"/>
    </source>
</evidence>
<dbReference type="EMBL" id="CP066802">
    <property type="protein sequence ID" value="QQM67520.1"/>
    <property type="molecule type" value="Genomic_DNA"/>
</dbReference>
<dbReference type="InterPro" id="IPR001537">
    <property type="entry name" value="SpoU_MeTrfase"/>
</dbReference>
<dbReference type="GO" id="GO:0003723">
    <property type="term" value="F:RNA binding"/>
    <property type="evidence" value="ECO:0007669"/>
    <property type="project" value="InterPro"/>
</dbReference>
<evidence type="ECO:0000256" key="4">
    <source>
        <dbReference type="SAM" id="MobiDB-lite"/>
    </source>
</evidence>
<evidence type="ECO:0000256" key="1">
    <source>
        <dbReference type="ARBA" id="ARBA00007228"/>
    </source>
</evidence>
<evidence type="ECO:0000256" key="3">
    <source>
        <dbReference type="ARBA" id="ARBA00022679"/>
    </source>
</evidence>
<dbReference type="GO" id="GO:0008173">
    <property type="term" value="F:RNA methyltransferase activity"/>
    <property type="evidence" value="ECO:0007669"/>
    <property type="project" value="InterPro"/>
</dbReference>
<keyword evidence="7" id="KW-1185">Reference proteome</keyword>
<evidence type="ECO:0000259" key="5">
    <source>
        <dbReference type="SMART" id="SM00967"/>
    </source>
</evidence>
<dbReference type="AlphaFoldDB" id="A0A7T7M9S3"/>
<dbReference type="SUPFAM" id="SSF55315">
    <property type="entry name" value="L30e-like"/>
    <property type="match status" value="1"/>
</dbReference>
<gene>
    <name evidence="6" type="primary">rlmB</name>
    <name evidence="6" type="ORF">JG540_01025</name>
</gene>
<comment type="similarity">
    <text evidence="1">Belongs to the class IV-like SAM-binding methyltransferase superfamily. RNA methyltransferase TrmH family.</text>
</comment>
<dbReference type="InterPro" id="IPR013123">
    <property type="entry name" value="SpoU_subst-bd"/>
</dbReference>
<dbReference type="GO" id="GO:0006396">
    <property type="term" value="P:RNA processing"/>
    <property type="evidence" value="ECO:0007669"/>
    <property type="project" value="InterPro"/>
</dbReference>
<dbReference type="Pfam" id="PF00588">
    <property type="entry name" value="SpoU_methylase"/>
    <property type="match status" value="1"/>
</dbReference>
<proteinExistence type="inferred from homology"/>
<dbReference type="NCBIfam" id="TIGR00186">
    <property type="entry name" value="rRNA_methyl_3"/>
    <property type="match status" value="1"/>
</dbReference>
<dbReference type="InterPro" id="IPR029064">
    <property type="entry name" value="Ribosomal_eL30-like_sf"/>
</dbReference>
<keyword evidence="2 6" id="KW-0489">Methyltransferase</keyword>
<dbReference type="InterPro" id="IPR029028">
    <property type="entry name" value="Alpha/beta_knot_MTases"/>
</dbReference>
<keyword evidence="3 6" id="KW-0808">Transferase</keyword>
<dbReference type="KEGG" id="awe:JG540_01025"/>
<feature type="domain" description="RNA 2-O ribose methyltransferase substrate binding" evidence="5">
    <location>
        <begin position="84"/>
        <end position="160"/>
    </location>
</feature>
<dbReference type="Proteomes" id="UP000595895">
    <property type="component" value="Chromosome"/>
</dbReference>
<dbReference type="InterPro" id="IPR029026">
    <property type="entry name" value="tRNA_m1G_MTases_N"/>
</dbReference>
<reference evidence="6 7" key="1">
    <citation type="submission" date="2020-12" db="EMBL/GenBank/DDBJ databases">
        <authorList>
            <person name="Zhou J."/>
        </authorList>
    </citation>
    <scope>NUCLEOTIDE SEQUENCE [LARGE SCALE GENOMIC DNA]</scope>
    <source>
        <strain evidence="6 7">CCUG 61299</strain>
    </source>
</reference>
<feature type="compositionally biased region" description="Basic residues" evidence="4">
    <location>
        <begin position="9"/>
        <end position="20"/>
    </location>
</feature>
<dbReference type="GO" id="GO:0005829">
    <property type="term" value="C:cytosol"/>
    <property type="evidence" value="ECO:0007669"/>
    <property type="project" value="TreeGrafter"/>
</dbReference>
<sequence>MPGNDRVHGALRRPGKKKGPLKGSGGQKSHALEGKGPTPKAEDRVGHPKARAKARAEARAAQPTRAKQLERLRRRFGVPEGHEIVCGRNAVAEAARAGVPISRVFMAVSAESDDRLGAVVRRAALLGAPVLETTKLDLEALTDGAAHQGVAIEVPAYEYQDLADLLERARALGRTPLLVALDQVTDPHNLGAVLRSAGAFGADGVVIPERRSVGVNATVWKVSAGAAARVPVARETNLVRALERLKKEGCFVVGLDGGGQTLVEELGFADSPLVLVTGAEGTGLSRLVRETCDVIASIPINGRVESLNAAVATGISLYEVDRLRRRAAASAQDAASAQN</sequence>
<evidence type="ECO:0000256" key="2">
    <source>
        <dbReference type="ARBA" id="ARBA00022603"/>
    </source>
</evidence>
<feature type="region of interest" description="Disordered" evidence="4">
    <location>
        <begin position="1"/>
        <end position="67"/>
    </location>
</feature>
<name>A0A7T7M9S3_9ACTO</name>
<dbReference type="PANTHER" id="PTHR46429:SF1">
    <property type="entry name" value="23S RRNA (GUANOSINE-2'-O-)-METHYLTRANSFERASE RLMB"/>
    <property type="match status" value="1"/>
</dbReference>
<accession>A0A7T7M9S3</accession>
<dbReference type="SMART" id="SM00967">
    <property type="entry name" value="SpoU_sub_bind"/>
    <property type="match status" value="1"/>
</dbReference>
<dbReference type="GO" id="GO:0032259">
    <property type="term" value="P:methylation"/>
    <property type="evidence" value="ECO:0007669"/>
    <property type="project" value="UniProtKB-KW"/>
</dbReference>